<dbReference type="Proteomes" id="UP000272942">
    <property type="component" value="Unassembled WGS sequence"/>
</dbReference>
<dbReference type="GO" id="GO:0000783">
    <property type="term" value="C:nuclear telomere cap complex"/>
    <property type="evidence" value="ECO:0007669"/>
    <property type="project" value="TreeGrafter"/>
</dbReference>
<evidence type="ECO:0000256" key="1">
    <source>
        <dbReference type="ARBA" id="ARBA00004574"/>
    </source>
</evidence>
<accession>A0A183BEW4</accession>
<keyword evidence="2" id="KW-0158">Chromosome</keyword>
<dbReference type="AlphaFoldDB" id="A0A183BEW4"/>
<organism evidence="8">
    <name type="scientific">Echinostoma caproni</name>
    <dbReference type="NCBI Taxonomy" id="27848"/>
    <lineage>
        <taxon>Eukaryota</taxon>
        <taxon>Metazoa</taxon>
        <taxon>Spiralia</taxon>
        <taxon>Lophotrochozoa</taxon>
        <taxon>Platyhelminthes</taxon>
        <taxon>Trematoda</taxon>
        <taxon>Digenea</taxon>
        <taxon>Plagiorchiida</taxon>
        <taxon>Echinostomata</taxon>
        <taxon>Echinostomatoidea</taxon>
        <taxon>Echinostomatidae</taxon>
        <taxon>Echinostoma</taxon>
    </lineage>
</organism>
<dbReference type="PANTHER" id="PTHR14513:SF0">
    <property type="entry name" value="PROTECTION OF TELOMERES PROTEIN 1"/>
    <property type="match status" value="1"/>
</dbReference>
<dbReference type="GO" id="GO:0016233">
    <property type="term" value="P:telomere capping"/>
    <property type="evidence" value="ECO:0007669"/>
    <property type="project" value="TreeGrafter"/>
</dbReference>
<dbReference type="WBParaSite" id="ECPE_0001779401-mRNA-1">
    <property type="protein sequence ID" value="ECPE_0001779401-mRNA-1"/>
    <property type="gene ID" value="ECPE_0001779401"/>
</dbReference>
<dbReference type="InterPro" id="IPR028389">
    <property type="entry name" value="POT1"/>
</dbReference>
<reference evidence="6 7" key="2">
    <citation type="submission" date="2018-11" db="EMBL/GenBank/DDBJ databases">
        <authorList>
            <consortium name="Pathogen Informatics"/>
        </authorList>
    </citation>
    <scope>NUCLEOTIDE SEQUENCE [LARGE SCALE GENOMIC DNA]</scope>
    <source>
        <strain evidence="6 7">Egypt</strain>
    </source>
</reference>
<name>A0A183BEW4_9TREM</name>
<dbReference type="SUPFAM" id="SSF50249">
    <property type="entry name" value="Nucleic acid-binding proteins"/>
    <property type="match status" value="1"/>
</dbReference>
<evidence type="ECO:0000256" key="3">
    <source>
        <dbReference type="ARBA" id="ARBA00022895"/>
    </source>
</evidence>
<evidence type="ECO:0000256" key="4">
    <source>
        <dbReference type="ARBA" id="ARBA00023125"/>
    </source>
</evidence>
<dbReference type="OrthoDB" id="2186770at2759"/>
<dbReference type="InterPro" id="IPR011564">
    <property type="entry name" value="Telomer_end-bd_POT1/Cdc13"/>
</dbReference>
<dbReference type="GO" id="GO:0010521">
    <property type="term" value="F:telomerase inhibitor activity"/>
    <property type="evidence" value="ECO:0007669"/>
    <property type="project" value="TreeGrafter"/>
</dbReference>
<evidence type="ECO:0000313" key="7">
    <source>
        <dbReference type="Proteomes" id="UP000272942"/>
    </source>
</evidence>
<keyword evidence="7" id="KW-1185">Reference proteome</keyword>
<evidence type="ECO:0000259" key="5">
    <source>
        <dbReference type="Pfam" id="PF02765"/>
    </source>
</evidence>
<dbReference type="InterPro" id="IPR012340">
    <property type="entry name" value="NA-bd_OB-fold"/>
</dbReference>
<feature type="domain" description="Telomeric single stranded DNA binding POT1/Cdc13" evidence="5">
    <location>
        <begin position="14"/>
        <end position="130"/>
    </location>
</feature>
<gene>
    <name evidence="6" type="ORF">ECPE_LOCUS17749</name>
</gene>
<dbReference type="PANTHER" id="PTHR14513">
    <property type="entry name" value="PROTECTION OF TELOMERES 1"/>
    <property type="match status" value="1"/>
</dbReference>
<comment type="subcellular location">
    <subcellularLocation>
        <location evidence="1">Chromosome</location>
        <location evidence="1">Telomere</location>
    </subcellularLocation>
</comment>
<protein>
    <submittedName>
        <fullName evidence="8">Telo_bind domain-containing protein</fullName>
    </submittedName>
</protein>
<dbReference type="Gene3D" id="2.40.50.140">
    <property type="entry name" value="Nucleic acid-binding proteins"/>
    <property type="match status" value="1"/>
</dbReference>
<evidence type="ECO:0000313" key="8">
    <source>
        <dbReference type="WBParaSite" id="ECPE_0001779401-mRNA-1"/>
    </source>
</evidence>
<sequence>MLLTVGKMYSYSTLKDTTGSVKIIAVVKFYKEPKRTITDRSLDGDKMTCVSFNDTRENLPPVRESGDVIAMQHLVINEFRDHVQSCGYASIGFTEAVFSKKINDTLTLRQCPVACSPKEPKFNRVKELRNCATSEHQIELISITANGYIEKKVSYLNSSLWSVPVGVYNEHSSKSIMSDSKLGELVQINNVHIFTM</sequence>
<dbReference type="GO" id="GO:0098505">
    <property type="term" value="F:G-rich strand telomeric DNA binding"/>
    <property type="evidence" value="ECO:0007669"/>
    <property type="project" value="TreeGrafter"/>
</dbReference>
<reference evidence="8" key="1">
    <citation type="submission" date="2016-06" db="UniProtKB">
        <authorList>
            <consortium name="WormBaseParasite"/>
        </authorList>
    </citation>
    <scope>IDENTIFICATION</scope>
</reference>
<dbReference type="Pfam" id="PF02765">
    <property type="entry name" value="POT1"/>
    <property type="match status" value="1"/>
</dbReference>
<evidence type="ECO:0000256" key="2">
    <source>
        <dbReference type="ARBA" id="ARBA00022454"/>
    </source>
</evidence>
<keyword evidence="4" id="KW-0238">DNA-binding</keyword>
<dbReference type="EMBL" id="UZAN01071254">
    <property type="protein sequence ID" value="VDP95058.1"/>
    <property type="molecule type" value="Genomic_DNA"/>
</dbReference>
<dbReference type="GO" id="GO:0032210">
    <property type="term" value="P:regulation of telomere maintenance via telomerase"/>
    <property type="evidence" value="ECO:0007669"/>
    <property type="project" value="TreeGrafter"/>
</dbReference>
<proteinExistence type="predicted"/>
<keyword evidence="3" id="KW-0779">Telomere</keyword>
<evidence type="ECO:0000313" key="6">
    <source>
        <dbReference type="EMBL" id="VDP95058.1"/>
    </source>
</evidence>